<protein>
    <submittedName>
        <fullName evidence="1">Uncharacterized protein</fullName>
    </submittedName>
</protein>
<evidence type="ECO:0000313" key="2">
    <source>
        <dbReference type="Proteomes" id="UP001281761"/>
    </source>
</evidence>
<gene>
    <name evidence="1" type="ORF">BLNAU_15279</name>
</gene>
<evidence type="ECO:0000313" key="1">
    <source>
        <dbReference type="EMBL" id="KAK2949797.1"/>
    </source>
</evidence>
<sequence>MPANDTTPPTDYSDYLDNPGYYATVKSLASKLTGDETVTLTLTLNKTVSGTITVILSNLAGKREEVSGKAPKIERLLLFSFSSSTVGTCSSSAGESGILQFPLSNYKLVAASIPDHTMTAPSSVAIPATPILLDAYCELDASGTEVDLSFSGNDIPKGLCTLTLNNGNTLDVSFSDDSYGMSAGSVQKGVSGKNGDLSEKTDYSLTRIVSKVSPSSSIRIVSGLGFSIPEAARLSKVSVSEFVDERKTTVKLSFKSVKLEKNKKYLLKLKQTGSSEDMITREMWTDGNGNLMEREEILYPLKTDSEERKEQLQFGQSYSVISLTASGRSRSVLISDIVITIPDEPARIERCVSCVLSDDWKKMFVELEGRSLENNIGRVCLTGNREKWESIGAVRGLSTTLSVAEFRVREEEDEDGVGLRKEYTLIEMEDGSSGCLVKEGIQIKVPRPTVLCRAGGSVEAEKCGQSSNPCSSLLVGWIAGQTDEASPAKIVELEVDGEVEMGGVLFVEEKKMRVWGGEKERRRVLVKWTESWESMNAIEVDGGQVWIVEAMLVLGAGREGGMEERKGFLICGGGEVCVKRVVVTSEGEGRVGMGLVGLRWGSADLMSIEMEAIEFGDGVRFAEVGSSKKVVSLSVSSLKTRKVRTLNAPLIAFWSQKEESEVKMDSIVLLETTREESVKWTGFEEGGVVSVRTNQPETSFVRSVFEGSKTTRLSDGADLGGVLFVGVSRVGGGDVRFEECLMIDITPFGSEGGGVVVVASLGVFRVWFENCWMEETRVTKIPFRRLDGIPVLSSERVVVSGVGGVGALIVGEKSLPIVGRSSSRFSGCSLKVVVGRVGGMGGQMNEETKMEL</sequence>
<organism evidence="1 2">
    <name type="scientific">Blattamonas nauphoetae</name>
    <dbReference type="NCBI Taxonomy" id="2049346"/>
    <lineage>
        <taxon>Eukaryota</taxon>
        <taxon>Metamonada</taxon>
        <taxon>Preaxostyla</taxon>
        <taxon>Oxymonadida</taxon>
        <taxon>Blattamonas</taxon>
    </lineage>
</organism>
<keyword evidence="2" id="KW-1185">Reference proteome</keyword>
<name>A0ABQ9XGN9_9EUKA</name>
<accession>A0ABQ9XGN9</accession>
<proteinExistence type="predicted"/>
<dbReference type="EMBL" id="JARBJD010000149">
    <property type="protein sequence ID" value="KAK2949797.1"/>
    <property type="molecule type" value="Genomic_DNA"/>
</dbReference>
<comment type="caution">
    <text evidence="1">The sequence shown here is derived from an EMBL/GenBank/DDBJ whole genome shotgun (WGS) entry which is preliminary data.</text>
</comment>
<dbReference type="Proteomes" id="UP001281761">
    <property type="component" value="Unassembled WGS sequence"/>
</dbReference>
<reference evidence="1 2" key="1">
    <citation type="journal article" date="2022" name="bioRxiv">
        <title>Genomics of Preaxostyla Flagellates Illuminates Evolutionary Transitions and the Path Towards Mitochondrial Loss.</title>
        <authorList>
            <person name="Novak L.V.F."/>
            <person name="Treitli S.C."/>
            <person name="Pyrih J."/>
            <person name="Halakuc P."/>
            <person name="Pipaliya S.V."/>
            <person name="Vacek V."/>
            <person name="Brzon O."/>
            <person name="Soukal P."/>
            <person name="Eme L."/>
            <person name="Dacks J.B."/>
            <person name="Karnkowska A."/>
            <person name="Elias M."/>
            <person name="Hampl V."/>
        </authorList>
    </citation>
    <scope>NUCLEOTIDE SEQUENCE [LARGE SCALE GENOMIC DNA]</scope>
    <source>
        <strain evidence="1">NAU3</strain>
        <tissue evidence="1">Gut</tissue>
    </source>
</reference>